<evidence type="ECO:0000313" key="1">
    <source>
        <dbReference type="EMBL" id="KAB0680164.1"/>
    </source>
</evidence>
<sequence>MAKLEQRSVTDLPQYGRVFMCTGRMGHEDEDRAEQLAEMGVVQRVDDLVIQLVGYAKPPAV</sequence>
<name>A0A7V7PQ41_9HYPH</name>
<dbReference type="AlphaFoldDB" id="A0A7V7PQ41"/>
<dbReference type="EMBL" id="VZDO01000005">
    <property type="protein sequence ID" value="KAB0680164.1"/>
    <property type="molecule type" value="Genomic_DNA"/>
</dbReference>
<proteinExistence type="predicted"/>
<evidence type="ECO:0000313" key="2">
    <source>
        <dbReference type="Proteomes" id="UP000432089"/>
    </source>
</evidence>
<organism evidence="1 2">
    <name type="scientific">Plantimonas leprariae</name>
    <dbReference type="NCBI Taxonomy" id="2615207"/>
    <lineage>
        <taxon>Bacteria</taxon>
        <taxon>Pseudomonadati</taxon>
        <taxon>Pseudomonadota</taxon>
        <taxon>Alphaproteobacteria</taxon>
        <taxon>Hyphomicrobiales</taxon>
        <taxon>Aurantimonadaceae</taxon>
        <taxon>Plantimonas</taxon>
    </lineage>
</organism>
<reference evidence="1 2" key="1">
    <citation type="submission" date="2019-09" db="EMBL/GenBank/DDBJ databases">
        <title>YIM 132180 draft genome.</title>
        <authorList>
            <person name="Zhang K."/>
        </authorList>
    </citation>
    <scope>NUCLEOTIDE SEQUENCE [LARGE SCALE GENOMIC DNA]</scope>
    <source>
        <strain evidence="1 2">YIM 132180</strain>
    </source>
</reference>
<keyword evidence="2" id="KW-1185">Reference proteome</keyword>
<gene>
    <name evidence="1" type="ORF">F6X38_08210</name>
</gene>
<protein>
    <submittedName>
        <fullName evidence="1">Uncharacterized protein</fullName>
    </submittedName>
</protein>
<comment type="caution">
    <text evidence="1">The sequence shown here is derived from an EMBL/GenBank/DDBJ whole genome shotgun (WGS) entry which is preliminary data.</text>
</comment>
<dbReference type="Proteomes" id="UP000432089">
    <property type="component" value="Unassembled WGS sequence"/>
</dbReference>
<accession>A0A7V7PQ41</accession>